<organism evidence="6 7">
    <name type="scientific">[Emmonsia] crescens</name>
    <dbReference type="NCBI Taxonomy" id="73230"/>
    <lineage>
        <taxon>Eukaryota</taxon>
        <taxon>Fungi</taxon>
        <taxon>Dikarya</taxon>
        <taxon>Ascomycota</taxon>
        <taxon>Pezizomycotina</taxon>
        <taxon>Eurotiomycetes</taxon>
        <taxon>Eurotiomycetidae</taxon>
        <taxon>Onygenales</taxon>
        <taxon>Ajellomycetaceae</taxon>
        <taxon>Emergomyces</taxon>
    </lineage>
</organism>
<feature type="region of interest" description="Disordered" evidence="4">
    <location>
        <begin position="211"/>
        <end position="235"/>
    </location>
</feature>
<evidence type="ECO:0000256" key="1">
    <source>
        <dbReference type="ARBA" id="ARBA00005234"/>
    </source>
</evidence>
<dbReference type="VEuPathDB" id="FungiDB:EMCG_01650"/>
<dbReference type="Proteomes" id="UP000034164">
    <property type="component" value="Unassembled WGS sequence"/>
</dbReference>
<evidence type="ECO:0000313" key="6">
    <source>
        <dbReference type="EMBL" id="KKZ64041.1"/>
    </source>
</evidence>
<evidence type="ECO:0000313" key="7">
    <source>
        <dbReference type="Proteomes" id="UP000034164"/>
    </source>
</evidence>
<keyword evidence="3" id="KW-0378">Hydrolase</keyword>
<comment type="caution">
    <text evidence="6">The sequence shown here is derived from an EMBL/GenBank/DDBJ whole genome shotgun (WGS) entry which is preliminary data.</text>
</comment>
<dbReference type="OrthoDB" id="4483288at2759"/>
<feature type="compositionally biased region" description="Polar residues" evidence="4">
    <location>
        <begin position="212"/>
        <end position="233"/>
    </location>
</feature>
<dbReference type="Gene3D" id="3.40.395.10">
    <property type="entry name" value="Adenoviral Proteinase, Chain A"/>
    <property type="match status" value="1"/>
</dbReference>
<sequence length="817" mass="90978">MSANPRQKSSLLKATVSFLQPLQAHFWADVSRKPSSLSFKGTPLTTLAQLYVLDSFADSHLGFLSSRNCKDSRANFNSKPLSPTLSVAEYVDEIRKRLDVHRQGMSEAPTEFISYIEGTENPPQPLIENTGGQDIPQHSAFLRVNQELQRPSVSTADATESVEDNDIPEDWQHNMQLNVDDHNMQHNYNNNMAFFQNWPLDVCNSIIHQDDNITTGQPESEVSSPNSGMSSFQEAALDSPLLAPPEGSMVNYGTAAMTPPASARQGQPFPEDFDDIIDWGGGASSQQNLNGDLESAVGSEVPPRGPPSLYLNPADLDALLPVNPTTHGCIDGSLFGPIDAEIDVTMQNLMDVVDALPASAIFELAWGTFRRGEIIDFLKALEPQQWITRELLNYFAAKLSRQGVHILDINCSDPTLLTAMPPPRLLIPCIYSNHWSLVEVHLASFSITHYDSLRQGNGDGSCSHCQNIVSGTTQVQWQFHHADCHQQNDSDDSGVFLLWFLHARAKGLDANRELPDKYRLTLAQVIVNDLKSPPRPDLKRPFDSVDGLDASSIEIEKQWADFSEDFKRCNLVDELRRVADVSINGSCIGVQRASRLLQLALNIASPLVFLSIKHSILHLRQHSGSPSPLFGEDLRGIYQGGVWYTEREEASMMSLRLTGWSVSEKIDQECGEGGKKGSVELTIQRMSDLLSRQVNSPPSDVKSKISNWRRRGLSWARLKMCVDEVNVLCFLPHNTNIFPAGSPIGPTEYRDLKVDEVTELGKIIRAVRPEFVLPRNDGFHRMFLRNNAPPVHFPIESWEDDHIKSLPLDSPQFSTAF</sequence>
<feature type="domain" description="Ubiquitin-like protease family profile" evidence="5">
    <location>
        <begin position="425"/>
        <end position="509"/>
    </location>
</feature>
<dbReference type="GO" id="GO:0019783">
    <property type="term" value="F:ubiquitin-like protein peptidase activity"/>
    <property type="evidence" value="ECO:0007669"/>
    <property type="project" value="UniProtKB-ARBA"/>
</dbReference>
<proteinExistence type="inferred from homology"/>
<dbReference type="AlphaFoldDB" id="A0A0G2J9I5"/>
<comment type="similarity">
    <text evidence="1">Belongs to the peptidase C48 family.</text>
</comment>
<dbReference type="InterPro" id="IPR003653">
    <property type="entry name" value="Peptidase_C48_C"/>
</dbReference>
<dbReference type="GO" id="GO:0006508">
    <property type="term" value="P:proteolysis"/>
    <property type="evidence" value="ECO:0007669"/>
    <property type="project" value="UniProtKB-KW"/>
</dbReference>
<dbReference type="EMBL" id="LCZI01000883">
    <property type="protein sequence ID" value="KKZ64041.1"/>
    <property type="molecule type" value="Genomic_DNA"/>
</dbReference>
<feature type="region of interest" description="Disordered" evidence="4">
    <location>
        <begin position="253"/>
        <end position="304"/>
    </location>
</feature>
<dbReference type="GO" id="GO:0008234">
    <property type="term" value="F:cysteine-type peptidase activity"/>
    <property type="evidence" value="ECO:0007669"/>
    <property type="project" value="InterPro"/>
</dbReference>
<evidence type="ECO:0000256" key="2">
    <source>
        <dbReference type="ARBA" id="ARBA00022670"/>
    </source>
</evidence>
<dbReference type="Pfam" id="PF02902">
    <property type="entry name" value="Peptidase_C48"/>
    <property type="match status" value="1"/>
</dbReference>
<evidence type="ECO:0000256" key="3">
    <source>
        <dbReference type="ARBA" id="ARBA00022801"/>
    </source>
</evidence>
<name>A0A0G2J9I5_9EURO</name>
<evidence type="ECO:0000259" key="5">
    <source>
        <dbReference type="Pfam" id="PF02902"/>
    </source>
</evidence>
<dbReference type="InterPro" id="IPR038765">
    <property type="entry name" value="Papain-like_cys_pep_sf"/>
</dbReference>
<reference evidence="7" key="1">
    <citation type="journal article" date="2015" name="PLoS Genet.">
        <title>The dynamic genome and transcriptome of the human fungal pathogen Blastomyces and close relative Emmonsia.</title>
        <authorList>
            <person name="Munoz J.F."/>
            <person name="Gauthier G.M."/>
            <person name="Desjardins C.A."/>
            <person name="Gallo J.E."/>
            <person name="Holder J."/>
            <person name="Sullivan T.D."/>
            <person name="Marty A.J."/>
            <person name="Carmen J.C."/>
            <person name="Chen Z."/>
            <person name="Ding L."/>
            <person name="Gujja S."/>
            <person name="Magrini V."/>
            <person name="Misas E."/>
            <person name="Mitreva M."/>
            <person name="Priest M."/>
            <person name="Saif S."/>
            <person name="Whiston E.A."/>
            <person name="Young S."/>
            <person name="Zeng Q."/>
            <person name="Goldman W.E."/>
            <person name="Mardis E.R."/>
            <person name="Taylor J.W."/>
            <person name="McEwen J.G."/>
            <person name="Clay O.K."/>
            <person name="Klein B.S."/>
            <person name="Cuomo C.A."/>
        </authorList>
    </citation>
    <scope>NUCLEOTIDE SEQUENCE [LARGE SCALE GENOMIC DNA]</scope>
    <source>
        <strain evidence="7">UAMH 3008</strain>
    </source>
</reference>
<protein>
    <recommendedName>
        <fullName evidence="5">Ubiquitin-like protease family profile domain-containing protein</fullName>
    </recommendedName>
</protein>
<evidence type="ECO:0000256" key="4">
    <source>
        <dbReference type="SAM" id="MobiDB-lite"/>
    </source>
</evidence>
<dbReference type="SUPFAM" id="SSF54001">
    <property type="entry name" value="Cysteine proteinases"/>
    <property type="match status" value="1"/>
</dbReference>
<accession>A0A0G2J9I5</accession>
<keyword evidence="2" id="KW-0645">Protease</keyword>
<gene>
    <name evidence="6" type="ORF">EMCG_01650</name>
</gene>